<gene>
    <name evidence="2" type="ORF">P9B03_02055</name>
</gene>
<dbReference type="AlphaFoldDB" id="A0AAW9NNE6"/>
<dbReference type="EMBL" id="JARSFG010000003">
    <property type="protein sequence ID" value="MEC1177254.1"/>
    <property type="molecule type" value="Genomic_DNA"/>
</dbReference>
<evidence type="ECO:0000313" key="3">
    <source>
        <dbReference type="Proteomes" id="UP001344888"/>
    </source>
</evidence>
<dbReference type="Proteomes" id="UP001344888">
    <property type="component" value="Unassembled WGS sequence"/>
</dbReference>
<dbReference type="RefSeq" id="WP_326121527.1">
    <property type="nucleotide sequence ID" value="NZ_JARSFG010000003.1"/>
</dbReference>
<protein>
    <submittedName>
        <fullName evidence="2">Uncharacterized protein</fullName>
    </submittedName>
</protein>
<proteinExistence type="predicted"/>
<name>A0AAW9NNE6_9BACL</name>
<organism evidence="2 3">
    <name type="scientific">Metasolibacillus meyeri</name>
    <dbReference type="NCBI Taxonomy" id="1071052"/>
    <lineage>
        <taxon>Bacteria</taxon>
        <taxon>Bacillati</taxon>
        <taxon>Bacillota</taxon>
        <taxon>Bacilli</taxon>
        <taxon>Bacillales</taxon>
        <taxon>Caryophanaceae</taxon>
        <taxon>Metasolibacillus</taxon>
    </lineage>
</organism>
<evidence type="ECO:0000256" key="1">
    <source>
        <dbReference type="SAM" id="MobiDB-lite"/>
    </source>
</evidence>
<comment type="caution">
    <text evidence="2">The sequence shown here is derived from an EMBL/GenBank/DDBJ whole genome shotgun (WGS) entry which is preliminary data.</text>
</comment>
<accession>A0AAW9NNE6</accession>
<keyword evidence="3" id="KW-1185">Reference proteome</keyword>
<evidence type="ECO:0000313" key="2">
    <source>
        <dbReference type="EMBL" id="MEC1177254.1"/>
    </source>
</evidence>
<feature type="region of interest" description="Disordered" evidence="1">
    <location>
        <begin position="127"/>
        <end position="149"/>
    </location>
</feature>
<reference evidence="2 3" key="1">
    <citation type="submission" date="2023-03" db="EMBL/GenBank/DDBJ databases">
        <title>Bacillus Genome Sequencing.</title>
        <authorList>
            <person name="Dunlap C."/>
        </authorList>
    </citation>
    <scope>NUCLEOTIDE SEQUENCE [LARGE SCALE GENOMIC DNA]</scope>
    <source>
        <strain evidence="2 3">B-59205</strain>
    </source>
</reference>
<sequence>MVQKQGKYYRFSEKTLQQLEELKHRDGGSYTSILESAVEQFYQQTYTQNELLLEEIERLLNVKMSELLIPDLKRLVVIGNVLDRNIQMQMEFWNHEFVMSAAKGLGSTDKHLSAPYREAQELIKQRIAHNRQKKLDKEARKASSNSQSN</sequence>